<gene>
    <name evidence="3" type="ORF">VNI00_015849</name>
</gene>
<keyword evidence="4" id="KW-1185">Reference proteome</keyword>
<dbReference type="PANTHER" id="PTHR33096">
    <property type="entry name" value="CXC2 DOMAIN-CONTAINING PROTEIN"/>
    <property type="match status" value="1"/>
</dbReference>
<dbReference type="EMBL" id="JAYKXP010000110">
    <property type="protein sequence ID" value="KAK7025934.1"/>
    <property type="molecule type" value="Genomic_DNA"/>
</dbReference>
<dbReference type="InterPro" id="IPR041457">
    <property type="entry name" value="CxC2_KDZ-assoc"/>
</dbReference>
<reference evidence="3 4" key="1">
    <citation type="submission" date="2024-01" db="EMBL/GenBank/DDBJ databases">
        <title>A draft genome for a cacao thread blight-causing isolate of Paramarasmius palmivorus.</title>
        <authorList>
            <person name="Baruah I.K."/>
            <person name="Bukari Y."/>
            <person name="Amoako-Attah I."/>
            <person name="Meinhardt L.W."/>
            <person name="Bailey B.A."/>
            <person name="Cohen S.P."/>
        </authorList>
    </citation>
    <scope>NUCLEOTIDE SEQUENCE [LARGE SCALE GENOMIC DNA]</scope>
    <source>
        <strain evidence="3 4">GH-12</strain>
    </source>
</reference>
<protein>
    <recommendedName>
        <fullName evidence="2">CxC2-like cysteine cluster KDZ transposase-associated domain-containing protein</fullName>
    </recommendedName>
</protein>
<dbReference type="Proteomes" id="UP001383192">
    <property type="component" value="Unassembled WGS sequence"/>
</dbReference>
<sequence length="360" mass="41541">MRQQLLSSQWYPATAKVPQTCFTFRLLEHFHMMTLVGKITSYDYYRGLEKLTNNAGSFPFKNRYDSFRRVTREWCHLKSLKRGGRGNDGIRAIEQTTPGELAVLCPACPRESVNLPENWMRADRKKRFLYTLFLAVDACFRLKRKMVSSEVLDPGFGTGWSYMVPDEPYRRYLLEMTSATELPEEQKPRSLPDFQFVIPKLHIYGHTTDCQLKYSLNYAPGVGRTDGEGVERNWAGQGPIATSTTEMGPGSRHDALDDHWGSWNWQKLLGLGVLLSRRLKLASEWRDKQEAMYRSFTLNQAAHVPQWQQMVEEYEEDPTKPNPYEYDKEGITIQEVRAQLSAEELAKTPHGPSNEPSQLM</sequence>
<evidence type="ECO:0000256" key="1">
    <source>
        <dbReference type="SAM" id="MobiDB-lite"/>
    </source>
</evidence>
<dbReference type="Pfam" id="PF18758">
    <property type="entry name" value="KDZ"/>
    <property type="match status" value="1"/>
</dbReference>
<evidence type="ECO:0000259" key="2">
    <source>
        <dbReference type="Pfam" id="PF18803"/>
    </source>
</evidence>
<feature type="domain" description="CxC2-like cysteine cluster KDZ transposase-associated" evidence="2">
    <location>
        <begin position="2"/>
        <end position="56"/>
    </location>
</feature>
<accession>A0AAW0BL00</accession>
<evidence type="ECO:0000313" key="4">
    <source>
        <dbReference type="Proteomes" id="UP001383192"/>
    </source>
</evidence>
<comment type="caution">
    <text evidence="3">The sequence shown here is derived from an EMBL/GenBank/DDBJ whole genome shotgun (WGS) entry which is preliminary data.</text>
</comment>
<evidence type="ECO:0000313" key="3">
    <source>
        <dbReference type="EMBL" id="KAK7025934.1"/>
    </source>
</evidence>
<dbReference type="AlphaFoldDB" id="A0AAW0BL00"/>
<dbReference type="Pfam" id="PF18803">
    <property type="entry name" value="CxC2"/>
    <property type="match status" value="1"/>
</dbReference>
<name>A0AAW0BL00_9AGAR</name>
<dbReference type="PANTHER" id="PTHR33096:SF1">
    <property type="entry name" value="CXC1-LIKE CYSTEINE CLUSTER ASSOCIATED WITH KDZ TRANSPOSASES DOMAIN-CONTAINING PROTEIN"/>
    <property type="match status" value="1"/>
</dbReference>
<feature type="region of interest" description="Disordered" evidence="1">
    <location>
        <begin position="340"/>
        <end position="360"/>
    </location>
</feature>
<organism evidence="3 4">
    <name type="scientific">Paramarasmius palmivorus</name>
    <dbReference type="NCBI Taxonomy" id="297713"/>
    <lineage>
        <taxon>Eukaryota</taxon>
        <taxon>Fungi</taxon>
        <taxon>Dikarya</taxon>
        <taxon>Basidiomycota</taxon>
        <taxon>Agaricomycotina</taxon>
        <taxon>Agaricomycetes</taxon>
        <taxon>Agaricomycetidae</taxon>
        <taxon>Agaricales</taxon>
        <taxon>Marasmiineae</taxon>
        <taxon>Marasmiaceae</taxon>
        <taxon>Paramarasmius</taxon>
    </lineage>
</organism>
<dbReference type="InterPro" id="IPR040521">
    <property type="entry name" value="KDZ"/>
</dbReference>
<proteinExistence type="predicted"/>